<dbReference type="AlphaFoldDB" id="A0A922CVA9"/>
<dbReference type="PANTHER" id="PTHR12483">
    <property type="entry name" value="SOLUTE CARRIER FAMILY 31 COPPER TRANSPORTERS"/>
    <property type="match status" value="1"/>
</dbReference>
<keyword evidence="5" id="KW-0187">Copper transport</keyword>
<sequence length="369" mass="42224">MYNQKLLLEDAAVKFRVISSKQEQPDKITFFIHLDNTSTMHMWMWFGYDLGEFLFAGLEVTTRWAFALTWIALFFVALLFEGSKVYLAQVQREALKKLYPHRSDERRTLLCDREQGNMEPTTSRNASTGQVSRWASFKIRTLVNAHQSAVFVVHNVVGYLLMLAVMVYNVHLLLAVVFGMMLGYFLFGTQLTRLQMQCFSTKRVIICTPECDDTAENTTPPLLDSSLSSESDFFICQTRTCIQPSHYFPSTAQDGAGESSCHYGAKKCPSKVARVKKTQPHCHTENEKEDTPSVEDVELLRSERSCWKQDPPPEEKCCGKEVKAVVHEPKTCCKKKEDDDRQEVREQSPQITCCHNKKTSTESQEQIVK</sequence>
<dbReference type="Pfam" id="PF04145">
    <property type="entry name" value="Ctr"/>
    <property type="match status" value="1"/>
</dbReference>
<feature type="transmembrane region" description="Helical" evidence="5">
    <location>
        <begin position="142"/>
        <end position="162"/>
    </location>
</feature>
<evidence type="ECO:0000256" key="2">
    <source>
        <dbReference type="ARBA" id="ARBA00022692"/>
    </source>
</evidence>
<keyword evidence="5" id="KW-0406">Ion transport</keyword>
<protein>
    <recommendedName>
        <fullName evidence="5">Copper transport protein</fullName>
    </recommendedName>
</protein>
<evidence type="ECO:0000256" key="1">
    <source>
        <dbReference type="ARBA" id="ARBA00004141"/>
    </source>
</evidence>
<feature type="transmembrane region" description="Helical" evidence="5">
    <location>
        <begin position="64"/>
        <end position="87"/>
    </location>
</feature>
<evidence type="ECO:0000256" key="4">
    <source>
        <dbReference type="ARBA" id="ARBA00023136"/>
    </source>
</evidence>
<keyword evidence="3 5" id="KW-1133">Transmembrane helix</keyword>
<dbReference type="PANTHER" id="PTHR12483:SF27">
    <property type="entry name" value="COPPER TRANSPORT PROTEIN CTR1"/>
    <property type="match status" value="1"/>
</dbReference>
<keyword evidence="5" id="KW-0186">Copper</keyword>
<comment type="subcellular location">
    <subcellularLocation>
        <location evidence="1 5">Membrane</location>
        <topology evidence="1 5">Multi-pass membrane protein</topology>
    </subcellularLocation>
</comment>
<comment type="caution">
    <text evidence="6">The sequence shown here is derived from an EMBL/GenBank/DDBJ whole genome shotgun (WGS) entry which is preliminary data.</text>
</comment>
<proteinExistence type="inferred from homology"/>
<dbReference type="EMBL" id="JH668634">
    <property type="protein sequence ID" value="KAG6459712.1"/>
    <property type="molecule type" value="Genomic_DNA"/>
</dbReference>
<keyword evidence="5" id="KW-0813">Transport</keyword>
<feature type="transmembrane region" description="Helical" evidence="5">
    <location>
        <begin position="168"/>
        <end position="187"/>
    </location>
</feature>
<evidence type="ECO:0000256" key="5">
    <source>
        <dbReference type="RuleBase" id="RU367022"/>
    </source>
</evidence>
<evidence type="ECO:0000313" key="7">
    <source>
        <dbReference type="Proteomes" id="UP000791440"/>
    </source>
</evidence>
<organism evidence="6 7">
    <name type="scientific">Manduca sexta</name>
    <name type="common">Tobacco hawkmoth</name>
    <name type="synonym">Tobacco hornworm</name>
    <dbReference type="NCBI Taxonomy" id="7130"/>
    <lineage>
        <taxon>Eukaryota</taxon>
        <taxon>Metazoa</taxon>
        <taxon>Ecdysozoa</taxon>
        <taxon>Arthropoda</taxon>
        <taxon>Hexapoda</taxon>
        <taxon>Insecta</taxon>
        <taxon>Pterygota</taxon>
        <taxon>Neoptera</taxon>
        <taxon>Endopterygota</taxon>
        <taxon>Lepidoptera</taxon>
        <taxon>Glossata</taxon>
        <taxon>Ditrysia</taxon>
        <taxon>Bombycoidea</taxon>
        <taxon>Sphingidae</taxon>
        <taxon>Sphinginae</taxon>
        <taxon>Sphingini</taxon>
        <taxon>Manduca</taxon>
    </lineage>
</organism>
<keyword evidence="2 5" id="KW-0812">Transmembrane</keyword>
<reference evidence="6" key="2">
    <citation type="submission" date="2020-12" db="EMBL/GenBank/DDBJ databases">
        <authorList>
            <person name="Kanost M."/>
        </authorList>
    </citation>
    <scope>NUCLEOTIDE SEQUENCE</scope>
</reference>
<keyword evidence="4 5" id="KW-0472">Membrane</keyword>
<name>A0A922CVA9_MANSE</name>
<dbReference type="InterPro" id="IPR007274">
    <property type="entry name" value="Cop_transporter"/>
</dbReference>
<dbReference type="GO" id="GO:0005375">
    <property type="term" value="F:copper ion transmembrane transporter activity"/>
    <property type="evidence" value="ECO:0007669"/>
    <property type="project" value="UniProtKB-UniRule"/>
</dbReference>
<keyword evidence="7" id="KW-1185">Reference proteome</keyword>
<accession>A0A922CVA9</accession>
<dbReference type="GO" id="GO:0005886">
    <property type="term" value="C:plasma membrane"/>
    <property type="evidence" value="ECO:0007669"/>
    <property type="project" value="TreeGrafter"/>
</dbReference>
<dbReference type="Proteomes" id="UP000791440">
    <property type="component" value="Unassembled WGS sequence"/>
</dbReference>
<reference evidence="6" key="1">
    <citation type="journal article" date="2016" name="Insect Biochem. Mol. Biol.">
        <title>Multifaceted biological insights from a draft genome sequence of the tobacco hornworm moth, Manduca sexta.</title>
        <authorList>
            <person name="Kanost M.R."/>
            <person name="Arrese E.L."/>
            <person name="Cao X."/>
            <person name="Chen Y.R."/>
            <person name="Chellapilla S."/>
            <person name="Goldsmith M.R."/>
            <person name="Grosse-Wilde E."/>
            <person name="Heckel D.G."/>
            <person name="Herndon N."/>
            <person name="Jiang H."/>
            <person name="Papanicolaou A."/>
            <person name="Qu J."/>
            <person name="Soulages J.L."/>
            <person name="Vogel H."/>
            <person name="Walters J."/>
            <person name="Waterhouse R.M."/>
            <person name="Ahn S.J."/>
            <person name="Almeida F.C."/>
            <person name="An C."/>
            <person name="Aqrawi P."/>
            <person name="Bretschneider A."/>
            <person name="Bryant W.B."/>
            <person name="Bucks S."/>
            <person name="Chao H."/>
            <person name="Chevignon G."/>
            <person name="Christen J.M."/>
            <person name="Clarke D.F."/>
            <person name="Dittmer N.T."/>
            <person name="Ferguson L.C.F."/>
            <person name="Garavelou S."/>
            <person name="Gordon K.H.J."/>
            <person name="Gunaratna R.T."/>
            <person name="Han Y."/>
            <person name="Hauser F."/>
            <person name="He Y."/>
            <person name="Heidel-Fischer H."/>
            <person name="Hirsh A."/>
            <person name="Hu Y."/>
            <person name="Jiang H."/>
            <person name="Kalra D."/>
            <person name="Klinner C."/>
            <person name="Konig C."/>
            <person name="Kovar C."/>
            <person name="Kroll A.R."/>
            <person name="Kuwar S.S."/>
            <person name="Lee S.L."/>
            <person name="Lehman R."/>
            <person name="Li K."/>
            <person name="Li Z."/>
            <person name="Liang H."/>
            <person name="Lovelace S."/>
            <person name="Lu Z."/>
            <person name="Mansfield J.H."/>
            <person name="McCulloch K.J."/>
            <person name="Mathew T."/>
            <person name="Morton B."/>
            <person name="Muzny D.M."/>
            <person name="Neunemann D."/>
            <person name="Ongeri F."/>
            <person name="Pauchet Y."/>
            <person name="Pu L.L."/>
            <person name="Pyrousis I."/>
            <person name="Rao X.J."/>
            <person name="Redding A."/>
            <person name="Roesel C."/>
            <person name="Sanchez-Gracia A."/>
            <person name="Schaack S."/>
            <person name="Shukla A."/>
            <person name="Tetreau G."/>
            <person name="Wang Y."/>
            <person name="Xiong G.H."/>
            <person name="Traut W."/>
            <person name="Walsh T.K."/>
            <person name="Worley K.C."/>
            <person name="Wu D."/>
            <person name="Wu W."/>
            <person name="Wu Y.Q."/>
            <person name="Zhang X."/>
            <person name="Zou Z."/>
            <person name="Zucker H."/>
            <person name="Briscoe A.D."/>
            <person name="Burmester T."/>
            <person name="Clem R.J."/>
            <person name="Feyereisen R."/>
            <person name="Grimmelikhuijzen C.J.P."/>
            <person name="Hamodrakas S.J."/>
            <person name="Hansson B.S."/>
            <person name="Huguet E."/>
            <person name="Jermiin L.S."/>
            <person name="Lan Q."/>
            <person name="Lehman H.K."/>
            <person name="Lorenzen M."/>
            <person name="Merzendorfer H."/>
            <person name="Michalopoulos I."/>
            <person name="Morton D.B."/>
            <person name="Muthukrishnan S."/>
            <person name="Oakeshott J.G."/>
            <person name="Palmer W."/>
            <person name="Park Y."/>
            <person name="Passarelli A.L."/>
            <person name="Rozas J."/>
            <person name="Schwartz L.M."/>
            <person name="Smith W."/>
            <person name="Southgate A."/>
            <person name="Vilcinskas A."/>
            <person name="Vogt R."/>
            <person name="Wang P."/>
            <person name="Werren J."/>
            <person name="Yu X.Q."/>
            <person name="Zhou J.J."/>
            <person name="Brown S.J."/>
            <person name="Scherer S.E."/>
            <person name="Richards S."/>
            <person name="Blissard G.W."/>
        </authorList>
    </citation>
    <scope>NUCLEOTIDE SEQUENCE</scope>
</reference>
<gene>
    <name evidence="6" type="ORF">O3G_MSEX011549</name>
</gene>
<evidence type="ECO:0000313" key="6">
    <source>
        <dbReference type="EMBL" id="KAG6459712.1"/>
    </source>
</evidence>
<evidence type="ECO:0000256" key="3">
    <source>
        <dbReference type="ARBA" id="ARBA00022989"/>
    </source>
</evidence>
<comment type="similarity">
    <text evidence="5">Belongs to the copper transporter (Ctr) (TC 1.A.56) family. SLC31A subfamily.</text>
</comment>